<reference evidence="1" key="1">
    <citation type="submission" date="2014-09" db="EMBL/GenBank/DDBJ databases">
        <authorList>
            <person name="Magalhaes I.L.F."/>
            <person name="Oliveira U."/>
            <person name="Santos F.R."/>
            <person name="Vidigal T.H.D.A."/>
            <person name="Brescovit A.D."/>
            <person name="Santos A.J."/>
        </authorList>
    </citation>
    <scope>NUCLEOTIDE SEQUENCE</scope>
    <source>
        <tissue evidence="1">Shoot tissue taken approximately 20 cm above the soil surface</tissue>
    </source>
</reference>
<accession>A0A0A8ZYV7</accession>
<name>A0A0A8ZYV7_ARUDO</name>
<protein>
    <submittedName>
        <fullName evidence="1">Uncharacterized protein</fullName>
    </submittedName>
</protein>
<organism evidence="1">
    <name type="scientific">Arundo donax</name>
    <name type="common">Giant reed</name>
    <name type="synonym">Donax arundinaceus</name>
    <dbReference type="NCBI Taxonomy" id="35708"/>
    <lineage>
        <taxon>Eukaryota</taxon>
        <taxon>Viridiplantae</taxon>
        <taxon>Streptophyta</taxon>
        <taxon>Embryophyta</taxon>
        <taxon>Tracheophyta</taxon>
        <taxon>Spermatophyta</taxon>
        <taxon>Magnoliopsida</taxon>
        <taxon>Liliopsida</taxon>
        <taxon>Poales</taxon>
        <taxon>Poaceae</taxon>
        <taxon>PACMAD clade</taxon>
        <taxon>Arundinoideae</taxon>
        <taxon>Arundineae</taxon>
        <taxon>Arundo</taxon>
    </lineage>
</organism>
<proteinExistence type="predicted"/>
<evidence type="ECO:0000313" key="1">
    <source>
        <dbReference type="EMBL" id="JAD44554.1"/>
    </source>
</evidence>
<reference evidence="1" key="2">
    <citation type="journal article" date="2015" name="Data Brief">
        <title>Shoot transcriptome of the giant reed, Arundo donax.</title>
        <authorList>
            <person name="Barrero R.A."/>
            <person name="Guerrero F.D."/>
            <person name="Moolhuijzen P."/>
            <person name="Goolsby J.A."/>
            <person name="Tidwell J."/>
            <person name="Bellgard S.E."/>
            <person name="Bellgard M.I."/>
        </authorList>
    </citation>
    <scope>NUCLEOTIDE SEQUENCE</scope>
    <source>
        <tissue evidence="1">Shoot tissue taken approximately 20 cm above the soil surface</tissue>
    </source>
</reference>
<dbReference type="EMBL" id="GBRH01253341">
    <property type="protein sequence ID" value="JAD44554.1"/>
    <property type="molecule type" value="Transcribed_RNA"/>
</dbReference>
<dbReference type="AlphaFoldDB" id="A0A0A8ZYV7"/>
<sequence>MLSLAAGGVVVTFPRIFEVGAEVGGDVPDEDAGVEWLLCQDMLYLLILEAYASDVPRENPVLRGEASVSAKVGVWFLLENIEQVSYDKFRNIAIQIISPLTKIAFLVTDALGIPEQRPGCRLQ</sequence>